<feature type="region of interest" description="Disordered" evidence="1">
    <location>
        <begin position="229"/>
        <end position="260"/>
    </location>
</feature>
<keyword evidence="4" id="KW-1185">Reference proteome</keyword>
<dbReference type="AlphaFoldDB" id="A0AAV9JTF0"/>
<protein>
    <submittedName>
        <fullName evidence="3">Uncharacterized protein</fullName>
    </submittedName>
</protein>
<reference evidence="3 4" key="1">
    <citation type="submission" date="2021-11" db="EMBL/GenBank/DDBJ databases">
        <title>Black yeast isolated from Biological Soil Crust.</title>
        <authorList>
            <person name="Kurbessoian T."/>
        </authorList>
    </citation>
    <scope>NUCLEOTIDE SEQUENCE [LARGE SCALE GENOMIC DNA]</scope>
    <source>
        <strain evidence="3 4">CCFEE 5522</strain>
    </source>
</reference>
<feature type="transmembrane region" description="Helical" evidence="2">
    <location>
        <begin position="65"/>
        <end position="90"/>
    </location>
</feature>
<dbReference type="EMBL" id="JAVFHQ010000009">
    <property type="protein sequence ID" value="KAK4547845.1"/>
    <property type="molecule type" value="Genomic_DNA"/>
</dbReference>
<gene>
    <name evidence="3" type="ORF">LTR36_010564</name>
</gene>
<dbReference type="Proteomes" id="UP001324427">
    <property type="component" value="Unassembled WGS sequence"/>
</dbReference>
<evidence type="ECO:0000256" key="1">
    <source>
        <dbReference type="SAM" id="MobiDB-lite"/>
    </source>
</evidence>
<keyword evidence="2" id="KW-0472">Membrane</keyword>
<keyword evidence="2" id="KW-1133">Transmembrane helix</keyword>
<keyword evidence="2" id="KW-0812">Transmembrane</keyword>
<organism evidence="3 4">
    <name type="scientific">Oleoguttula mirabilis</name>
    <dbReference type="NCBI Taxonomy" id="1507867"/>
    <lineage>
        <taxon>Eukaryota</taxon>
        <taxon>Fungi</taxon>
        <taxon>Dikarya</taxon>
        <taxon>Ascomycota</taxon>
        <taxon>Pezizomycotina</taxon>
        <taxon>Dothideomycetes</taxon>
        <taxon>Dothideomycetidae</taxon>
        <taxon>Mycosphaerellales</taxon>
        <taxon>Teratosphaeriaceae</taxon>
        <taxon>Oleoguttula</taxon>
    </lineage>
</organism>
<evidence type="ECO:0000313" key="4">
    <source>
        <dbReference type="Proteomes" id="UP001324427"/>
    </source>
</evidence>
<sequence>MTAHPKLAAHSEDFPPTYGQHQNNELAHFYGVEAHKIGTPLQSLDAIVDPDTPTLRGRPPQWARIMLVMMFLFPALVGVGTLIGFVILHYNDQDAGHSTSDPAPIAATFTGTATVYVTSPTATSRLMGTAATYTSSPANTTYSRHTRSITVIITEMVPAPSSTSAPVQASGASEGAESSISSVVSSLDAKLTPSTVGKTIIGHPFEKSFTISYTPALSASLSSVSNAKTPAATSSARGPRFCSPQAPADPCNDGDGTGVH</sequence>
<evidence type="ECO:0000256" key="2">
    <source>
        <dbReference type="SAM" id="Phobius"/>
    </source>
</evidence>
<evidence type="ECO:0000313" key="3">
    <source>
        <dbReference type="EMBL" id="KAK4547845.1"/>
    </source>
</evidence>
<name>A0AAV9JTF0_9PEZI</name>
<proteinExistence type="predicted"/>
<accession>A0AAV9JTF0</accession>
<comment type="caution">
    <text evidence="3">The sequence shown here is derived from an EMBL/GenBank/DDBJ whole genome shotgun (WGS) entry which is preliminary data.</text>
</comment>